<reference evidence="6" key="1">
    <citation type="submission" date="2023-08" db="EMBL/GenBank/DDBJ databases">
        <title>Black Yeasts Isolated from many extreme environments.</title>
        <authorList>
            <person name="Coleine C."/>
            <person name="Stajich J.E."/>
            <person name="Selbmann L."/>
        </authorList>
    </citation>
    <scope>NUCLEOTIDE SEQUENCE</scope>
    <source>
        <strain evidence="6">CCFEE 5810</strain>
    </source>
</reference>
<comment type="cofactor">
    <cofactor evidence="1">
        <name>heme b</name>
        <dbReference type="ChEBI" id="CHEBI:60344"/>
    </cofactor>
</comment>
<accession>A0AAN7VXS3</accession>
<organism evidence="6 7">
    <name type="scientific">Elasticomyces elasticus</name>
    <dbReference type="NCBI Taxonomy" id="574655"/>
    <lineage>
        <taxon>Eukaryota</taxon>
        <taxon>Fungi</taxon>
        <taxon>Dikarya</taxon>
        <taxon>Ascomycota</taxon>
        <taxon>Pezizomycotina</taxon>
        <taxon>Dothideomycetes</taxon>
        <taxon>Dothideomycetidae</taxon>
        <taxon>Mycosphaerellales</taxon>
        <taxon>Teratosphaeriaceae</taxon>
        <taxon>Elasticomyces</taxon>
    </lineage>
</organism>
<sequence length="401" mass="45868">MATRVTVFKRQLQEINFITRSSSPHRESRSELQKLLQRSGLRARSIAMVQATDRTFPLKQPKNYKAPVPRWTLQCPENVERLYTLYIGVQKHAGNSLAHQAEADIDRWLSAGTTKPAAIDAFRVTEGYDKPETRVWVAYWVDGDDFHSQFEDLQLAERWRALGSDKHSIGLWCEHFTTPVDRLETNYSRLDHKPGLAQLPGIEQPGHNLSAYWGAGRDRLPAAAHDLFEKPESIPVLKSIPEGIGEHLTGTNYNNMCHIRSGQYWEKCPDDERIAYEENLQQTLMTGMRYLWSHPEETGTIGLRFLQNTNSDGELMKETCGAGFHRNWTDLEKWSSRHPSHLAIFNGAMAHAKKFGEGRKLMTWHEVSILKEGEAQFEYVNCAPETGVIRWVPLQSQTLIS</sequence>
<evidence type="ECO:0000256" key="4">
    <source>
        <dbReference type="ARBA" id="ARBA00023004"/>
    </source>
</evidence>
<name>A0AAN7VXS3_9PEZI</name>
<evidence type="ECO:0000256" key="3">
    <source>
        <dbReference type="ARBA" id="ARBA00022723"/>
    </source>
</evidence>
<evidence type="ECO:0000313" key="6">
    <source>
        <dbReference type="EMBL" id="KAK5708187.1"/>
    </source>
</evidence>
<dbReference type="Pfam" id="PF13816">
    <property type="entry name" value="Dehydratase_hem"/>
    <property type="match status" value="1"/>
</dbReference>
<dbReference type="Proteomes" id="UP001310594">
    <property type="component" value="Unassembled WGS sequence"/>
</dbReference>
<dbReference type="GO" id="GO:0016829">
    <property type="term" value="F:lyase activity"/>
    <property type="evidence" value="ECO:0007669"/>
    <property type="project" value="UniProtKB-KW"/>
</dbReference>
<evidence type="ECO:0000256" key="2">
    <source>
        <dbReference type="ARBA" id="ARBA00022617"/>
    </source>
</evidence>
<comment type="caution">
    <text evidence="6">The sequence shown here is derived from an EMBL/GenBank/DDBJ whole genome shotgun (WGS) entry which is preliminary data.</text>
</comment>
<dbReference type="GO" id="GO:0046872">
    <property type="term" value="F:metal ion binding"/>
    <property type="evidence" value="ECO:0007669"/>
    <property type="project" value="UniProtKB-KW"/>
</dbReference>
<evidence type="ECO:0000256" key="1">
    <source>
        <dbReference type="ARBA" id="ARBA00001970"/>
    </source>
</evidence>
<dbReference type="EMBL" id="JAVRQU010000001">
    <property type="protein sequence ID" value="KAK5708187.1"/>
    <property type="molecule type" value="Genomic_DNA"/>
</dbReference>
<keyword evidence="4" id="KW-0408">Iron</keyword>
<keyword evidence="5" id="KW-0456">Lyase</keyword>
<evidence type="ECO:0000313" key="7">
    <source>
        <dbReference type="Proteomes" id="UP001310594"/>
    </source>
</evidence>
<keyword evidence="2" id="KW-0349">Heme</keyword>
<gene>
    <name evidence="6" type="ORF">LTR97_000727</name>
</gene>
<proteinExistence type="predicted"/>
<evidence type="ECO:0000256" key="5">
    <source>
        <dbReference type="ARBA" id="ARBA00023239"/>
    </source>
</evidence>
<evidence type="ECO:0008006" key="8">
    <source>
        <dbReference type="Google" id="ProtNLM"/>
    </source>
</evidence>
<dbReference type="InterPro" id="IPR025702">
    <property type="entry name" value="OXD"/>
</dbReference>
<protein>
    <recommendedName>
        <fullName evidence="8">Phenylacetaldoxime dehydratase</fullName>
    </recommendedName>
</protein>
<keyword evidence="3" id="KW-0479">Metal-binding</keyword>
<dbReference type="AlphaFoldDB" id="A0AAN7VXS3"/>